<dbReference type="RefSeq" id="WP_315993655.1">
    <property type="nucleotide sequence ID" value="NZ_JAWDIS010000001.1"/>
</dbReference>
<evidence type="ECO:0000256" key="1">
    <source>
        <dbReference type="SAM" id="MobiDB-lite"/>
    </source>
</evidence>
<comment type="caution">
    <text evidence="2">The sequence shown here is derived from an EMBL/GenBank/DDBJ whole genome shotgun (WGS) entry which is preliminary data.</text>
</comment>
<protein>
    <submittedName>
        <fullName evidence="2">Ig-like domain-containing protein</fullName>
    </submittedName>
</protein>
<keyword evidence="3" id="KW-1185">Reference proteome</keyword>
<accession>A0ABU3T4X7</accession>
<feature type="region of interest" description="Disordered" evidence="1">
    <location>
        <begin position="1959"/>
        <end position="1991"/>
    </location>
</feature>
<dbReference type="Gene3D" id="2.60.40.3440">
    <property type="match status" value="1"/>
</dbReference>
<feature type="compositionally biased region" description="Basic and acidic residues" evidence="1">
    <location>
        <begin position="1971"/>
        <end position="1980"/>
    </location>
</feature>
<sequence>MKRRTLVGLASTLVAATLVVTASIVWPGLDAQQTPEVDTSVWALQTGEGQRYARVNTTVGELDTVRTAGNPSQVAQAHDGAYLFTDSYSKLTRIDEAQPVDLEQDQLEAAPDTPPGTTSVATAGDYVVYRTDTGALFAGRLSQAGQRAAELDPFGTAGDDEAVSYTADAIALDDRGMLFAYSSVDQSVIRYDIDADEVRARDALDVTVTAPVISAAGDTWVLVDPEAGRVWMRGTDPVDLDLGDQVSVGDADAGADAVFVADDQSLWTIPTDGSGPRREVGGGGNILGQPARPLTHQGVTYAAWLLPGDSRGTLWRSDQGETDLAYDGATMPDQRRPVFVATDHAVILNETRTGWVWTVPDGALVASSQNWSLDDRTEEAAVQSEEQLSVVLDPKPPIAEPDAFGVRAGRLNTLPVLLNDHDPNEDVLSIVPESVTGLDPGFGRLSLIDSGQRLAVRVEPGATGTATFSYAVTDGTTADGLTSAPTTVTLTVSPAESNAAPVWCGTDKCLQQWPTPEVARGGTLTVPVMPGWVDPDGDPLLLLSVDNPSGVGTVAATPGGDVVYQHADDGSGGEQSIQLDVTIADTAGATTTKPLAIRVAPDPTLAVQSFATVDTVGTSLAVDVGPHVTGTAGEISLGSVRVLDDAAATATVVGGSTVFDFTASEPGVYRVDFTVNAGGRDATGTARITLLPADAPAQLSTAPVVAFVRPQEDATLDVFSAVSNPTGRVLLLSDVTPAAEEGASLTVDTVGQNDLRVSGSTADGGAGLLGTVDYTVSDGTDDEGSRVSGEATVYLLPPAPEIAPIAVDDTVTVRAGAQIDIPVLDNDISPAGGRPSLDPSSVQAQPASDALAFASGGVLRYLAPTTPGSYEVTYRVYTTGTPALWDEATVRITVLGGEANRAPLPDALQGRVLSGGTTTIDFQGFGVDPDGDAVSLDRIVAQPDRGTASVSPDGSSIVYSSVPGDRGQVSFRYRVADSSGATGEGTVRIGILDAEANPSPITFTDYVQVQAGGDRTIRVSPLANDIDPTQGRLTLTAVRPDLPETLVDGSANPEYARLDGFVDSVSDTGVVLRAGDEPGTMSFLYDVESDSGNTGRGLIVVKVTRESVPDYPVVTDTVLTVENRDDFTTGVDVIAGRATWSGGEVGDLEVALWGQPTDVRLDGRRISGDLPATRRVIPFAITGRVGDADVTTYAFLRVPGDDDLTLALRPGSAQRVDELASVQFDMASLVALPRRAALEVGTDVSTTGVRAEGRCSVTGSVVQYDAGTGSPWTDACQVPVRVAGTQDWTVLSVPIGVVARDPQPELRPGSLTVGPGETATFDLRNMTSWQLGREDWAGIRYALDYSGSAFQVSLDGSVVTVVGADRSVPGTDNAAVISVTSHNAVAPARLVLRVGAAPSTLPQGGTTSSQCSQAQGSSCSIDVIGISGEVNPLPRTPLEVVGVRPTAACTGVTFAVGSASSVVASWTADAPGATCSASVTLRDAQGRSTASTRDARVVLDLLGYPRSPASVRQTAFADGSLTLRVDPGEARRAYPALSGFTVRSGGEVVAQCGPDGGCPVISAPNGEQREYVVTAVNSVGESRGAVRTTAWAYASPDRPKSGDFAPVNNGGDGGVADLAIRGIDSAETGSLEIVSAAGQKRTVDIGRNQENISVDAFPVGSNSSTQITVTPISRFTVPPGLGGSQSGQALVFTAHGVGKPQQLGLTLTSEPEGGGKVTIVATGSASKNGDGSEVRYGFAIDGSCRVGDDGQRREFPGKDDGVTYTVRMCVDSVYEGKSYGSDQIEQSIDAAQDTSAPQGYTFRVNARPDVSGDTARWKITRIEAGDKPPRNNSVVYDNWDNGTSVYDSDPNIGVYFQHNLWPTRSDRGVVKPASGSAPYQVQATARIDSCVAGSELKLGWKTSNGEARTSTDRSGVVYYDKSGKKLDASDPTVVPKGATRVENAKVQVSWSAKGWGLDDATLVTGGTCDPGKADPSEPPKGDPSQPPQGNG</sequence>
<proteinExistence type="predicted"/>
<gene>
    <name evidence="2" type="ORF">RWH45_04305</name>
</gene>
<dbReference type="Proteomes" id="UP001263371">
    <property type="component" value="Unassembled WGS sequence"/>
</dbReference>
<name>A0ABU3T4X7_9MICO</name>
<reference evidence="2 3" key="1">
    <citation type="submission" date="2023-09" db="EMBL/GenBank/DDBJ databases">
        <title>Microbacterium fusihabitans sp. nov., Microbacterium phycihabitans sp. nov., and Microbacterium cervinum sp. nov., isolated from dried seaweeds of beach.</title>
        <authorList>
            <person name="Lee S.D."/>
        </authorList>
    </citation>
    <scope>NUCLEOTIDE SEQUENCE [LARGE SCALE GENOMIC DNA]</scope>
    <source>
        <strain evidence="2 3">KSW4-17</strain>
    </source>
</reference>
<organism evidence="2 3">
    <name type="scientific">Microbacterium galbum</name>
    <dbReference type="NCBI Taxonomy" id="3075994"/>
    <lineage>
        <taxon>Bacteria</taxon>
        <taxon>Bacillati</taxon>
        <taxon>Actinomycetota</taxon>
        <taxon>Actinomycetes</taxon>
        <taxon>Micrococcales</taxon>
        <taxon>Microbacteriaceae</taxon>
        <taxon>Microbacterium</taxon>
    </lineage>
</organism>
<dbReference type="Pfam" id="PF17963">
    <property type="entry name" value="Big_9"/>
    <property type="match status" value="4"/>
</dbReference>
<dbReference type="SUPFAM" id="SSF101898">
    <property type="entry name" value="NHL repeat"/>
    <property type="match status" value="1"/>
</dbReference>
<dbReference type="EMBL" id="JAWDIS010000001">
    <property type="protein sequence ID" value="MDU0366427.1"/>
    <property type="molecule type" value="Genomic_DNA"/>
</dbReference>
<evidence type="ECO:0000313" key="3">
    <source>
        <dbReference type="Proteomes" id="UP001263371"/>
    </source>
</evidence>
<evidence type="ECO:0000313" key="2">
    <source>
        <dbReference type="EMBL" id="MDU0366427.1"/>
    </source>
</evidence>